<keyword evidence="2" id="KW-0805">Transcription regulation</keyword>
<dbReference type="InterPro" id="IPR009061">
    <property type="entry name" value="DNA-bd_dom_put_sf"/>
</dbReference>
<dbReference type="Gene3D" id="1.10.1660.10">
    <property type="match status" value="1"/>
</dbReference>
<protein>
    <submittedName>
        <fullName evidence="6">MerR family transcriptional regulator</fullName>
    </submittedName>
</protein>
<evidence type="ECO:0000256" key="3">
    <source>
        <dbReference type="ARBA" id="ARBA00023125"/>
    </source>
</evidence>
<evidence type="ECO:0000313" key="7">
    <source>
        <dbReference type="Proteomes" id="UP001208364"/>
    </source>
</evidence>
<proteinExistence type="predicted"/>
<dbReference type="SMART" id="SM00422">
    <property type="entry name" value="HTH_MERR"/>
    <property type="match status" value="1"/>
</dbReference>
<dbReference type="SUPFAM" id="SSF55136">
    <property type="entry name" value="Probable bacterial effector-binding domain"/>
    <property type="match status" value="1"/>
</dbReference>
<dbReference type="RefSeq" id="WP_119363815.1">
    <property type="nucleotide sequence ID" value="NZ_JAOQJR010000007.1"/>
</dbReference>
<dbReference type="InterPro" id="IPR000551">
    <property type="entry name" value="MerR-type_HTH_dom"/>
</dbReference>
<keyword evidence="4" id="KW-0804">Transcription</keyword>
<dbReference type="InterPro" id="IPR011256">
    <property type="entry name" value="Reg_factor_effector_dom_sf"/>
</dbReference>
<keyword evidence="7" id="KW-1185">Reference proteome</keyword>
<dbReference type="SUPFAM" id="SSF46955">
    <property type="entry name" value="Putative DNA-binding domain"/>
    <property type="match status" value="1"/>
</dbReference>
<accession>A0ABT2SUV3</accession>
<dbReference type="Gene3D" id="3.20.80.10">
    <property type="entry name" value="Regulatory factor, effector binding domain"/>
    <property type="match status" value="1"/>
</dbReference>
<dbReference type="Proteomes" id="UP001208364">
    <property type="component" value="Unassembled WGS sequence"/>
</dbReference>
<evidence type="ECO:0000256" key="1">
    <source>
        <dbReference type="ARBA" id="ARBA00022491"/>
    </source>
</evidence>
<dbReference type="PANTHER" id="PTHR30204">
    <property type="entry name" value="REDOX-CYCLING DRUG-SENSING TRANSCRIPTIONAL ACTIVATOR SOXR"/>
    <property type="match status" value="1"/>
</dbReference>
<gene>
    <name evidence="6" type="ORF">OCV55_08005</name>
</gene>
<dbReference type="EMBL" id="JAOQJR010000007">
    <property type="protein sequence ID" value="MCU6738624.1"/>
    <property type="molecule type" value="Genomic_DNA"/>
</dbReference>
<reference evidence="6 7" key="1">
    <citation type="journal article" date="2021" name="ISME Commun">
        <title>Automated analysis of genomic sequences facilitates high-throughput and comprehensive description of bacteria.</title>
        <authorList>
            <person name="Hitch T.C.A."/>
        </authorList>
    </citation>
    <scope>NUCLEOTIDE SEQUENCE [LARGE SCALE GENOMIC DNA]</scope>
    <source>
        <strain evidence="6 7">H4_15</strain>
    </source>
</reference>
<name>A0ABT2SUV3_9FIRM</name>
<keyword evidence="1" id="KW-0678">Repressor</keyword>
<evidence type="ECO:0000259" key="5">
    <source>
        <dbReference type="PROSITE" id="PS50937"/>
    </source>
</evidence>
<dbReference type="PANTHER" id="PTHR30204:SF69">
    <property type="entry name" value="MERR-FAMILY TRANSCRIPTIONAL REGULATOR"/>
    <property type="match status" value="1"/>
</dbReference>
<dbReference type="InterPro" id="IPR047057">
    <property type="entry name" value="MerR_fam"/>
</dbReference>
<sequence length="277" mass="32964">MDNFYVSPTEFASISGVSRQTLIFYEKKGIFLPAYKNEKGYRFYLMSQLDIIATIQSLQKIGLSLEEIKDYIEHRNAQSTYELFSNKINTLKEIITTYHKMINMMETKCQLITKANQILTDMVYIEYRDEIKIIKSDYIPFNSKEINQYKILGEHIKYRKKQNHSLGHAISGMVEWKKMLKSKRKKTFYQYYYTILDNQLEDENYDIIPSGNYLVIYHKGTYETSYQSYHLFLDYAKKNHLVLDDIAYDESLIDELTEANPQNYITQISVKFKKELE</sequence>
<evidence type="ECO:0000313" key="6">
    <source>
        <dbReference type="EMBL" id="MCU6738624.1"/>
    </source>
</evidence>
<evidence type="ECO:0000256" key="4">
    <source>
        <dbReference type="ARBA" id="ARBA00023163"/>
    </source>
</evidence>
<evidence type="ECO:0000256" key="2">
    <source>
        <dbReference type="ARBA" id="ARBA00023015"/>
    </source>
</evidence>
<dbReference type="Pfam" id="PF13411">
    <property type="entry name" value="MerR_1"/>
    <property type="match status" value="1"/>
</dbReference>
<dbReference type="PROSITE" id="PS50937">
    <property type="entry name" value="HTH_MERR_2"/>
    <property type="match status" value="1"/>
</dbReference>
<feature type="domain" description="HTH merR-type" evidence="5">
    <location>
        <begin position="10"/>
        <end position="74"/>
    </location>
</feature>
<comment type="caution">
    <text evidence="6">The sequence shown here is derived from an EMBL/GenBank/DDBJ whole genome shotgun (WGS) entry which is preliminary data.</text>
</comment>
<organism evidence="6 7">
    <name type="scientific">[Clostridium] ammoniilyticum</name>
    <dbReference type="NCBI Taxonomy" id="2981784"/>
    <lineage>
        <taxon>Bacteria</taxon>
        <taxon>Bacillati</taxon>
        <taxon>Bacillota</taxon>
        <taxon>Erysipelotrichia</taxon>
        <taxon>Erysipelotrichales</taxon>
        <taxon>Coprobacillaceae</taxon>
        <taxon>Faecalibacillus</taxon>
    </lineage>
</organism>
<keyword evidence="3" id="KW-0238">DNA-binding</keyword>